<evidence type="ECO:0000313" key="1">
    <source>
        <dbReference type="EMBL" id="CRI33883.1"/>
    </source>
</evidence>
<sequence>MRLAPLFLCLPLCAKPLSIASDIGNQEGFLDFLSLAFQEEAGVKVLWQPLRDTKRLCGVSAYLVSKSALGTRHFFKNKKAIPLFKENFILLGDPELATLFQGKSPKAVLLELARPALAKKLRIVRTHLTPYKNTDLVLMSQRLYVQQSPALSVLYTPLNMHYFWLNPCHSARAHELFKWLGGHKGIFANFRINYQRIFTPIEDTYGN</sequence>
<proteinExistence type="predicted"/>
<reference evidence="2" key="1">
    <citation type="submission" date="2014-12" db="EMBL/GenBank/DDBJ databases">
        <authorList>
            <person name="Smet A."/>
        </authorList>
    </citation>
    <scope>NUCLEOTIDE SEQUENCE [LARGE SCALE GENOMIC DNA]</scope>
</reference>
<dbReference type="EMBL" id="CDMK01000001">
    <property type="protein sequence ID" value="CRI33883.1"/>
    <property type="molecule type" value="Genomic_DNA"/>
</dbReference>
<evidence type="ECO:0000313" key="2">
    <source>
        <dbReference type="Proteomes" id="UP000046090"/>
    </source>
</evidence>
<gene>
    <name evidence="1" type="ORF">HHE01_15690</name>
</gene>
<dbReference type="RefSeq" id="WP_015105933.1">
    <property type="nucleotide sequence ID" value="NZ_AP026684.1"/>
</dbReference>
<name>A0A0K2Y4X0_HELHE</name>
<dbReference type="Proteomes" id="UP000046090">
    <property type="component" value="Unassembled WGS sequence"/>
</dbReference>
<keyword evidence="2" id="KW-1185">Reference proteome</keyword>
<accession>A0A0K2Y4X0</accession>
<organism evidence="1 2">
    <name type="scientific">Helicobacter heilmannii</name>
    <dbReference type="NCBI Taxonomy" id="35817"/>
    <lineage>
        <taxon>Bacteria</taxon>
        <taxon>Pseudomonadati</taxon>
        <taxon>Campylobacterota</taxon>
        <taxon>Epsilonproteobacteria</taxon>
        <taxon>Campylobacterales</taxon>
        <taxon>Helicobacteraceae</taxon>
        <taxon>Helicobacter</taxon>
    </lineage>
</organism>
<protein>
    <submittedName>
        <fullName evidence="1">Uncharacterized protein</fullName>
    </submittedName>
</protein>
<dbReference type="GeneID" id="76196533"/>
<dbReference type="AlphaFoldDB" id="A0A0K2Y4X0"/>